<protein>
    <submittedName>
        <fullName evidence="2">Uncharacterized protein</fullName>
    </submittedName>
</protein>
<feature type="region of interest" description="Disordered" evidence="1">
    <location>
        <begin position="220"/>
        <end position="239"/>
    </location>
</feature>
<evidence type="ECO:0000313" key="2">
    <source>
        <dbReference type="EMBL" id="KAK7719050.1"/>
    </source>
</evidence>
<organism evidence="2 3">
    <name type="scientific">Diaporthe eres</name>
    <name type="common">Phomopsis oblonga</name>
    <dbReference type="NCBI Taxonomy" id="83184"/>
    <lineage>
        <taxon>Eukaryota</taxon>
        <taxon>Fungi</taxon>
        <taxon>Dikarya</taxon>
        <taxon>Ascomycota</taxon>
        <taxon>Pezizomycotina</taxon>
        <taxon>Sordariomycetes</taxon>
        <taxon>Sordariomycetidae</taxon>
        <taxon>Diaporthales</taxon>
        <taxon>Diaporthaceae</taxon>
        <taxon>Diaporthe</taxon>
        <taxon>Diaporthe eres species complex</taxon>
    </lineage>
</organism>
<reference evidence="2 3" key="1">
    <citation type="submission" date="2024-02" db="EMBL/GenBank/DDBJ databases">
        <title>De novo assembly and annotation of 12 fungi associated with fruit tree decline syndrome in Ontario, Canada.</title>
        <authorList>
            <person name="Sulman M."/>
            <person name="Ellouze W."/>
            <person name="Ilyukhin E."/>
        </authorList>
    </citation>
    <scope>NUCLEOTIDE SEQUENCE [LARGE SCALE GENOMIC DNA]</scope>
    <source>
        <strain evidence="2 3">M169</strain>
    </source>
</reference>
<gene>
    <name evidence="2" type="ORF">SLS63_010294</name>
</gene>
<keyword evidence="3" id="KW-1185">Reference proteome</keyword>
<proteinExistence type="predicted"/>
<name>A0ABR1NXK8_DIAER</name>
<dbReference type="Proteomes" id="UP001430848">
    <property type="component" value="Unassembled WGS sequence"/>
</dbReference>
<sequence length="239" mass="26479">MRILTATPTELLAYSNYAIPEAIRAKACQIFESGTRGGGTLIIKTEERFHGRSAEEIREILDRENPKTGDFVLIDHNIEEKDEVTYVGGWHNKSSDGLEVVRVNDEPILLTLRMKLRALPSCWTNYSVANSSLAEDISMAFEGSPYDPHAEYPALNFNDDDEDDGAGETVHVLAEPGEWEEGPGTLLDVDPPQDRVYRLKSDVAKANNLSNPWAVGDATAGAPTGSMCFTQERLPRQRE</sequence>
<comment type="caution">
    <text evidence="2">The sequence shown here is derived from an EMBL/GenBank/DDBJ whole genome shotgun (WGS) entry which is preliminary data.</text>
</comment>
<evidence type="ECO:0000313" key="3">
    <source>
        <dbReference type="Proteomes" id="UP001430848"/>
    </source>
</evidence>
<dbReference type="EMBL" id="JAKNSF020000083">
    <property type="protein sequence ID" value="KAK7719050.1"/>
    <property type="molecule type" value="Genomic_DNA"/>
</dbReference>
<evidence type="ECO:0000256" key="1">
    <source>
        <dbReference type="SAM" id="MobiDB-lite"/>
    </source>
</evidence>
<accession>A0ABR1NXK8</accession>